<dbReference type="GeneID" id="19332725"/>
<protein>
    <submittedName>
        <fullName evidence="1">Uncharacterized protein</fullName>
    </submittedName>
</protein>
<dbReference type="Proteomes" id="UP000016932">
    <property type="component" value="Unassembled WGS sequence"/>
</dbReference>
<proteinExistence type="predicted"/>
<dbReference type="EMBL" id="KB446556">
    <property type="protein sequence ID" value="EME86164.1"/>
    <property type="molecule type" value="Genomic_DNA"/>
</dbReference>
<evidence type="ECO:0000313" key="2">
    <source>
        <dbReference type="Proteomes" id="UP000016932"/>
    </source>
</evidence>
<dbReference type="RefSeq" id="XP_007923538.1">
    <property type="nucleotide sequence ID" value="XM_007925347.1"/>
</dbReference>
<reference evidence="1 2" key="1">
    <citation type="journal article" date="2012" name="PLoS Pathog.">
        <title>Diverse lifestyles and strategies of plant pathogenesis encoded in the genomes of eighteen Dothideomycetes fungi.</title>
        <authorList>
            <person name="Ohm R.A."/>
            <person name="Feau N."/>
            <person name="Henrissat B."/>
            <person name="Schoch C.L."/>
            <person name="Horwitz B.A."/>
            <person name="Barry K.W."/>
            <person name="Condon B.J."/>
            <person name="Copeland A.C."/>
            <person name="Dhillon B."/>
            <person name="Glaser F."/>
            <person name="Hesse C.N."/>
            <person name="Kosti I."/>
            <person name="LaButti K."/>
            <person name="Lindquist E.A."/>
            <person name="Lucas S."/>
            <person name="Salamov A.A."/>
            <person name="Bradshaw R.E."/>
            <person name="Ciuffetti L."/>
            <person name="Hamelin R.C."/>
            <person name="Kema G.H.J."/>
            <person name="Lawrence C."/>
            <person name="Scott J.A."/>
            <person name="Spatafora J.W."/>
            <person name="Turgeon B.G."/>
            <person name="de Wit P.J.G.M."/>
            <person name="Zhong S."/>
            <person name="Goodwin S.B."/>
            <person name="Grigoriev I.V."/>
        </authorList>
    </citation>
    <scope>NUCLEOTIDE SEQUENCE [LARGE SCALE GENOMIC DNA]</scope>
    <source>
        <strain evidence="1 2">CIRAD86</strain>
    </source>
</reference>
<evidence type="ECO:0000313" key="1">
    <source>
        <dbReference type="EMBL" id="EME86164.1"/>
    </source>
</evidence>
<organism evidence="1 2">
    <name type="scientific">Pseudocercospora fijiensis (strain CIRAD86)</name>
    <name type="common">Black leaf streak disease fungus</name>
    <name type="synonym">Mycosphaerella fijiensis</name>
    <dbReference type="NCBI Taxonomy" id="383855"/>
    <lineage>
        <taxon>Eukaryota</taxon>
        <taxon>Fungi</taxon>
        <taxon>Dikarya</taxon>
        <taxon>Ascomycota</taxon>
        <taxon>Pezizomycotina</taxon>
        <taxon>Dothideomycetes</taxon>
        <taxon>Dothideomycetidae</taxon>
        <taxon>Mycosphaerellales</taxon>
        <taxon>Mycosphaerellaceae</taxon>
        <taxon>Pseudocercospora</taxon>
    </lineage>
</organism>
<keyword evidence="2" id="KW-1185">Reference proteome</keyword>
<dbReference type="VEuPathDB" id="FungiDB:MYCFIDRAFT_171959"/>
<sequence>MRMVILAALSIVSDDGPGSNDNVLVEELLTQNSCAALTSAMRMRKDTTVIEMRNGTPTEQPRDIYHMNRTLTSHDGSTSPLRSLDRAHNGGDLTMLNAPTSFILTHSRDPDCNVSTFSKRGSFEKCQECGTLNRLHLSLSLSLSYNLRKRNGTNSEFGVPRSIS</sequence>
<name>M3A4W5_PSEFD</name>
<accession>M3A4W5</accession>
<gene>
    <name evidence="1" type="ORF">MYCFIDRAFT_171959</name>
</gene>
<dbReference type="KEGG" id="pfj:MYCFIDRAFT_171959"/>
<dbReference type="AlphaFoldDB" id="M3A4W5"/>
<dbReference type="HOGENOM" id="CLU_1619758_0_0_1"/>